<reference evidence="4 5" key="1">
    <citation type="submission" date="2024-04" db="EMBL/GenBank/DDBJ databases">
        <title>whole genome sequencing of Lutimonas vermicola strain IMCC1616.</title>
        <authorList>
            <person name="Bae S.S."/>
        </authorList>
    </citation>
    <scope>NUCLEOTIDE SEQUENCE [LARGE SCALE GENOMIC DNA]</scope>
    <source>
        <strain evidence="4 5">IMCC1616</strain>
    </source>
</reference>
<comment type="caution">
    <text evidence="4">The sequence shown here is derived from an EMBL/GenBank/DDBJ whole genome shotgun (WGS) entry which is preliminary data.</text>
</comment>
<dbReference type="SUPFAM" id="SSF48498">
    <property type="entry name" value="Tetracyclin repressor-like, C-terminal domain"/>
    <property type="match status" value="1"/>
</dbReference>
<keyword evidence="1 2" id="KW-0238">DNA-binding</keyword>
<feature type="DNA-binding region" description="H-T-H motif" evidence="2">
    <location>
        <begin position="28"/>
        <end position="47"/>
    </location>
</feature>
<evidence type="ECO:0000313" key="5">
    <source>
        <dbReference type="Proteomes" id="UP001474120"/>
    </source>
</evidence>
<dbReference type="Gene3D" id="1.10.357.10">
    <property type="entry name" value="Tetracycline Repressor, domain 2"/>
    <property type="match status" value="1"/>
</dbReference>
<name>A0ABU9KYU2_9FLAO</name>
<accession>A0ABU9KYU2</accession>
<gene>
    <name evidence="4" type="ORF">AABB81_02375</name>
</gene>
<dbReference type="Proteomes" id="UP001474120">
    <property type="component" value="Unassembled WGS sequence"/>
</dbReference>
<dbReference type="Pfam" id="PF00440">
    <property type="entry name" value="TetR_N"/>
    <property type="match status" value="1"/>
</dbReference>
<evidence type="ECO:0000256" key="1">
    <source>
        <dbReference type="ARBA" id="ARBA00023125"/>
    </source>
</evidence>
<dbReference type="EMBL" id="JBCDNA010000001">
    <property type="protein sequence ID" value="MEL4454725.1"/>
    <property type="molecule type" value="Genomic_DNA"/>
</dbReference>
<evidence type="ECO:0000259" key="3">
    <source>
        <dbReference type="PROSITE" id="PS50977"/>
    </source>
</evidence>
<feature type="domain" description="HTH tetR-type" evidence="3">
    <location>
        <begin position="5"/>
        <end position="65"/>
    </location>
</feature>
<protein>
    <submittedName>
        <fullName evidence="4">TetR/AcrR family transcriptional regulator</fullName>
    </submittedName>
</protein>
<proteinExistence type="predicted"/>
<evidence type="ECO:0000313" key="4">
    <source>
        <dbReference type="EMBL" id="MEL4454725.1"/>
    </source>
</evidence>
<keyword evidence="5" id="KW-1185">Reference proteome</keyword>
<sequence>MNSFSPNQMKAIEAAIIEFQDNGFRGTSMSSIAKAAGISKKELKTYFENKDEIFKYVFLELYGRISPQLQDIMDGDMTVIEKIRHFIHNYVSFINDYKFLPLGLIRKSKSKTDFAKEFIVNLRMPDPTIFYYQIENEIEKGRIRKINPKQLMINIFALSVFPHVASPLMKDFINAGNDEFELIKIKGATQVANFIIDAIQIPQNIS</sequence>
<dbReference type="SUPFAM" id="SSF46689">
    <property type="entry name" value="Homeodomain-like"/>
    <property type="match status" value="1"/>
</dbReference>
<dbReference type="PRINTS" id="PR00455">
    <property type="entry name" value="HTHTETR"/>
</dbReference>
<evidence type="ECO:0000256" key="2">
    <source>
        <dbReference type="PROSITE-ProRule" id="PRU00335"/>
    </source>
</evidence>
<dbReference type="InterPro" id="IPR050624">
    <property type="entry name" value="HTH-type_Tx_Regulator"/>
</dbReference>
<dbReference type="InterPro" id="IPR036271">
    <property type="entry name" value="Tet_transcr_reg_TetR-rel_C_sf"/>
</dbReference>
<dbReference type="PANTHER" id="PTHR43479:SF11">
    <property type="entry name" value="ACREF_ENVCD OPERON REPRESSOR-RELATED"/>
    <property type="match status" value="1"/>
</dbReference>
<dbReference type="PANTHER" id="PTHR43479">
    <property type="entry name" value="ACREF/ENVCD OPERON REPRESSOR-RELATED"/>
    <property type="match status" value="1"/>
</dbReference>
<dbReference type="PROSITE" id="PS50977">
    <property type="entry name" value="HTH_TETR_2"/>
    <property type="match status" value="1"/>
</dbReference>
<dbReference type="InterPro" id="IPR009057">
    <property type="entry name" value="Homeodomain-like_sf"/>
</dbReference>
<organism evidence="4 5">
    <name type="scientific">Lutimonas vermicola</name>
    <dbReference type="NCBI Taxonomy" id="414288"/>
    <lineage>
        <taxon>Bacteria</taxon>
        <taxon>Pseudomonadati</taxon>
        <taxon>Bacteroidota</taxon>
        <taxon>Flavobacteriia</taxon>
        <taxon>Flavobacteriales</taxon>
        <taxon>Flavobacteriaceae</taxon>
        <taxon>Lutimonas</taxon>
    </lineage>
</organism>
<dbReference type="RefSeq" id="WP_342158343.1">
    <property type="nucleotide sequence ID" value="NZ_JBCDNA010000001.1"/>
</dbReference>
<dbReference type="InterPro" id="IPR001647">
    <property type="entry name" value="HTH_TetR"/>
</dbReference>